<dbReference type="KEGG" id="hro:HELRODRAFT_183836"/>
<reference evidence="9" key="1">
    <citation type="submission" date="2012-12" db="EMBL/GenBank/DDBJ databases">
        <authorList>
            <person name="Hellsten U."/>
            <person name="Grimwood J."/>
            <person name="Chapman J.A."/>
            <person name="Shapiro H."/>
            <person name="Aerts A."/>
            <person name="Otillar R.P."/>
            <person name="Terry A.Y."/>
            <person name="Boore J.L."/>
            <person name="Simakov O."/>
            <person name="Marletaz F."/>
            <person name="Cho S.-J."/>
            <person name="Edsinger-Gonzales E."/>
            <person name="Havlak P."/>
            <person name="Kuo D.-H."/>
            <person name="Larsson T."/>
            <person name="Lv J."/>
            <person name="Arendt D."/>
            <person name="Savage R."/>
            <person name="Osoegawa K."/>
            <person name="de Jong P."/>
            <person name="Lindberg D.R."/>
            <person name="Seaver E.C."/>
            <person name="Weisblat D.A."/>
            <person name="Putnam N.H."/>
            <person name="Grigoriev I.V."/>
            <person name="Rokhsar D.S."/>
        </authorList>
    </citation>
    <scope>NUCLEOTIDE SEQUENCE</scope>
</reference>
<evidence type="ECO:0000313" key="8">
    <source>
        <dbReference type="EnsemblMetazoa" id="HelroP183836"/>
    </source>
</evidence>
<proteinExistence type="predicted"/>
<keyword evidence="4 6" id="KW-1133">Transmembrane helix</keyword>
<dbReference type="InterPro" id="IPR026572">
    <property type="entry name" value="TMEM267"/>
</dbReference>
<evidence type="ECO:0000256" key="5">
    <source>
        <dbReference type="ARBA" id="ARBA00023136"/>
    </source>
</evidence>
<dbReference type="GO" id="GO:0016020">
    <property type="term" value="C:membrane"/>
    <property type="evidence" value="ECO:0007669"/>
    <property type="project" value="UniProtKB-SubCell"/>
</dbReference>
<evidence type="ECO:0000256" key="6">
    <source>
        <dbReference type="SAM" id="Phobius"/>
    </source>
</evidence>
<dbReference type="InParanoid" id="T1FK91"/>
<keyword evidence="3 6" id="KW-0812">Transmembrane</keyword>
<dbReference type="AlphaFoldDB" id="T1FK91"/>
<evidence type="ECO:0000313" key="7">
    <source>
        <dbReference type="EMBL" id="ESO09792.1"/>
    </source>
</evidence>
<gene>
    <name evidence="8" type="primary">20209240</name>
    <name evidence="7" type="ORF">HELRODRAFT_183836</name>
</gene>
<dbReference type="EMBL" id="AMQM01009022">
    <property type="status" value="NOT_ANNOTATED_CDS"/>
    <property type="molecule type" value="Genomic_DNA"/>
</dbReference>
<keyword evidence="5 6" id="KW-0472">Membrane</keyword>
<dbReference type="PANTHER" id="PTHR13628">
    <property type="entry name" value="TRANSMEMBRANE PROTEIN 267"/>
    <property type="match status" value="1"/>
</dbReference>
<evidence type="ECO:0000256" key="2">
    <source>
        <dbReference type="ARBA" id="ARBA00013977"/>
    </source>
</evidence>
<protein>
    <recommendedName>
        <fullName evidence="2">Transmembrane protein 267</fullName>
    </recommendedName>
</protein>
<comment type="subcellular location">
    <subcellularLocation>
        <location evidence="1">Membrane</location>
        <topology evidence="1">Multi-pass membrane protein</topology>
    </subcellularLocation>
</comment>
<dbReference type="OrthoDB" id="10014558at2759"/>
<organism evidence="8 9">
    <name type="scientific">Helobdella robusta</name>
    <name type="common">Californian leech</name>
    <dbReference type="NCBI Taxonomy" id="6412"/>
    <lineage>
        <taxon>Eukaryota</taxon>
        <taxon>Metazoa</taxon>
        <taxon>Spiralia</taxon>
        <taxon>Lophotrochozoa</taxon>
        <taxon>Annelida</taxon>
        <taxon>Clitellata</taxon>
        <taxon>Hirudinea</taxon>
        <taxon>Rhynchobdellida</taxon>
        <taxon>Glossiphoniidae</taxon>
        <taxon>Helobdella</taxon>
    </lineage>
</organism>
<dbReference type="HOGENOM" id="CLU_1462846_0_0_1"/>
<evidence type="ECO:0000256" key="3">
    <source>
        <dbReference type="ARBA" id="ARBA00022692"/>
    </source>
</evidence>
<dbReference type="CTD" id="20209240"/>
<feature type="transmembrane region" description="Helical" evidence="6">
    <location>
        <begin position="78"/>
        <end position="96"/>
    </location>
</feature>
<feature type="transmembrane region" description="Helical" evidence="6">
    <location>
        <begin position="32"/>
        <end position="57"/>
    </location>
</feature>
<dbReference type="EMBL" id="KB095911">
    <property type="protein sequence ID" value="ESO09792.1"/>
    <property type="molecule type" value="Genomic_DNA"/>
</dbReference>
<evidence type="ECO:0000313" key="9">
    <source>
        <dbReference type="Proteomes" id="UP000015101"/>
    </source>
</evidence>
<reference evidence="7 9" key="2">
    <citation type="journal article" date="2013" name="Nature">
        <title>Insights into bilaterian evolution from three spiralian genomes.</title>
        <authorList>
            <person name="Simakov O."/>
            <person name="Marletaz F."/>
            <person name="Cho S.J."/>
            <person name="Edsinger-Gonzales E."/>
            <person name="Havlak P."/>
            <person name="Hellsten U."/>
            <person name="Kuo D.H."/>
            <person name="Larsson T."/>
            <person name="Lv J."/>
            <person name="Arendt D."/>
            <person name="Savage R."/>
            <person name="Osoegawa K."/>
            <person name="de Jong P."/>
            <person name="Grimwood J."/>
            <person name="Chapman J.A."/>
            <person name="Shapiro H."/>
            <person name="Aerts A."/>
            <person name="Otillar R.P."/>
            <person name="Terry A.Y."/>
            <person name="Boore J.L."/>
            <person name="Grigoriev I.V."/>
            <person name="Lindberg D.R."/>
            <person name="Seaver E.C."/>
            <person name="Weisblat D.A."/>
            <person name="Putnam N.H."/>
            <person name="Rokhsar D.S."/>
        </authorList>
    </citation>
    <scope>NUCLEOTIDE SEQUENCE</scope>
</reference>
<dbReference type="EnsemblMetazoa" id="HelroT183836">
    <property type="protein sequence ID" value="HelroP183836"/>
    <property type="gene ID" value="HelroG183836"/>
</dbReference>
<dbReference type="Proteomes" id="UP000015101">
    <property type="component" value="Unassembled WGS sequence"/>
</dbReference>
<sequence length="185" mass="20887">MHASVAGMSWFLVIYPQHPVQRQQQQFNDLIFFGYGNMVAVAAEVLLCAAISSLIDLDHFLEASSFSLDKALSLSRRPPLHNTSVIVLTSIVLLLISRFTDIRFLKVLPFLFLISTLTHHLRDALDSQTIDYLYFNSSFVSKTPKDGPSNQKMQTISTDMRYVISPYMSSTNTVKPSGKLRLWAI</sequence>
<name>T1FK91_HELRO</name>
<keyword evidence="9" id="KW-1185">Reference proteome</keyword>
<dbReference type="GeneID" id="20209240"/>
<reference evidence="8" key="3">
    <citation type="submission" date="2015-06" db="UniProtKB">
        <authorList>
            <consortium name="EnsemblMetazoa"/>
        </authorList>
    </citation>
    <scope>IDENTIFICATION</scope>
</reference>
<dbReference type="RefSeq" id="XP_009012101.1">
    <property type="nucleotide sequence ID" value="XM_009013853.1"/>
</dbReference>
<dbReference type="PANTHER" id="PTHR13628:SF1">
    <property type="entry name" value="TRANSMEMBRANE PROTEIN 267"/>
    <property type="match status" value="1"/>
</dbReference>
<accession>T1FK91</accession>
<evidence type="ECO:0000256" key="4">
    <source>
        <dbReference type="ARBA" id="ARBA00022989"/>
    </source>
</evidence>
<evidence type="ECO:0000256" key="1">
    <source>
        <dbReference type="ARBA" id="ARBA00004141"/>
    </source>
</evidence>